<evidence type="ECO:0000256" key="4">
    <source>
        <dbReference type="ARBA" id="ARBA00022833"/>
    </source>
</evidence>
<feature type="region of interest" description="Disordered" evidence="7">
    <location>
        <begin position="181"/>
        <end position="446"/>
    </location>
</feature>
<feature type="compositionally biased region" description="Basic and acidic residues" evidence="7">
    <location>
        <begin position="357"/>
        <end position="421"/>
    </location>
</feature>
<name>A0AA36IB59_9DINO</name>
<feature type="compositionally biased region" description="Low complexity" evidence="7">
    <location>
        <begin position="319"/>
        <end position="356"/>
    </location>
</feature>
<gene>
    <name evidence="9" type="ORF">EVOR1521_LOCUS10643</name>
</gene>
<dbReference type="EMBL" id="CAUJNA010001024">
    <property type="protein sequence ID" value="CAJ1383546.1"/>
    <property type="molecule type" value="Genomic_DNA"/>
</dbReference>
<dbReference type="SUPFAM" id="SSF57903">
    <property type="entry name" value="FYVE/PHD zinc finger"/>
    <property type="match status" value="1"/>
</dbReference>
<feature type="domain" description="PHD-type" evidence="8">
    <location>
        <begin position="457"/>
        <end position="511"/>
    </location>
</feature>
<keyword evidence="4" id="KW-0862">Zinc</keyword>
<dbReference type="SMART" id="SM00249">
    <property type="entry name" value="PHD"/>
    <property type="match status" value="1"/>
</dbReference>
<feature type="region of interest" description="Disordered" evidence="7">
    <location>
        <begin position="688"/>
        <end position="780"/>
    </location>
</feature>
<feature type="compositionally biased region" description="Basic and acidic residues" evidence="7">
    <location>
        <begin position="306"/>
        <end position="318"/>
    </location>
</feature>
<dbReference type="GO" id="GO:0045814">
    <property type="term" value="P:negative regulation of gene expression, epigenetic"/>
    <property type="evidence" value="ECO:0007669"/>
    <property type="project" value="TreeGrafter"/>
</dbReference>
<evidence type="ECO:0000256" key="2">
    <source>
        <dbReference type="ARBA" id="ARBA00022723"/>
    </source>
</evidence>
<dbReference type="GO" id="GO:0003682">
    <property type="term" value="F:chromatin binding"/>
    <property type="evidence" value="ECO:0007669"/>
    <property type="project" value="TreeGrafter"/>
</dbReference>
<evidence type="ECO:0000313" key="10">
    <source>
        <dbReference type="Proteomes" id="UP001178507"/>
    </source>
</evidence>
<proteinExistence type="predicted"/>
<dbReference type="GO" id="GO:0008270">
    <property type="term" value="F:zinc ion binding"/>
    <property type="evidence" value="ECO:0007669"/>
    <property type="project" value="UniProtKB-KW"/>
</dbReference>
<feature type="compositionally biased region" description="Low complexity" evidence="7">
    <location>
        <begin position="230"/>
        <end position="245"/>
    </location>
</feature>
<reference evidence="9" key="1">
    <citation type="submission" date="2023-08" db="EMBL/GenBank/DDBJ databases">
        <authorList>
            <person name="Chen Y."/>
            <person name="Shah S."/>
            <person name="Dougan E. K."/>
            <person name="Thang M."/>
            <person name="Chan C."/>
        </authorList>
    </citation>
    <scope>NUCLEOTIDE SEQUENCE</scope>
</reference>
<dbReference type="InterPro" id="IPR011011">
    <property type="entry name" value="Znf_FYVE_PHD"/>
</dbReference>
<evidence type="ECO:0000256" key="3">
    <source>
        <dbReference type="ARBA" id="ARBA00022771"/>
    </source>
</evidence>
<dbReference type="PROSITE" id="PS50016">
    <property type="entry name" value="ZF_PHD_2"/>
    <property type="match status" value="1"/>
</dbReference>
<sequence>MSQQGVTDWNSPAIPPTIRRPWRVFEEDLEDQVAEAASQSEEAAAHTRERIAAVQAKGAKLAFASLPEAEQRTYMEVSIQELAAFVCWRRTQAARQERGEVPPTEFEAGWDLLDIEEKAEWLPEDCWAALAADAQWAGLLADKPQVPTQPLKGEQKKAPLKQEPKKTDSVQVAHFLGFGTDGGLPLKSHHPELATQAPAPTGKKAPKQEKQSVAAPKAEAKKAVVKQEPKQQAPAKPAPKAQAQETSKKAASVKLEPKESAPAKPANAQEATKQQAATDAKSTKAVHVKKELGQPAPAKPAPKAQVQDKPKAVVKQEPKQQAPAKPAPKAQAQEATRPPAKQAPKAPAKLQEPQPAEGRRSKAKAAEKAAGEKASRPPKEPKEPKEPKAPKEQKEPKPKAPKEQKGPKPKELTKAKARQRDEEDELPLVPQDAGAPRARRGRGGKAVPENLYPEALKAHCCKCSSDAATDANDLGMCDRCDKAFHQKCHDPPVKYFGHPDDQWFCGDCTLELAQMRKLSLQVNAFCWVQNTGESTTWPAQVLRIDFSSLADPKPYWVQYFDAGPPEGAWVGEVHVRAWTSGPRFSALAQARRRNAVRLAEAAGAPRLSEGESQGPAPKSPRRKRPVRDVVQDPAEEMRPRRSRRGEGVELLTELPAGKPKRKARESQVTQELETGCQEDWTEDVLVEPLMAGPCSPKRRRVVEEDPGSTEKRSPPAREGPKEDERGRPDEGEVAKDPTEKPPPEDCDTMLPRSAVEIVEMPKAWGQDAFTEPKEREADPAKDEMLRFIEETQEQLRQCEERDRRRALEKEAQLQEGALVP</sequence>
<comment type="caution">
    <text evidence="9">The sequence shown here is derived from an EMBL/GenBank/DDBJ whole genome shotgun (WGS) entry which is preliminary data.</text>
</comment>
<evidence type="ECO:0000256" key="7">
    <source>
        <dbReference type="SAM" id="MobiDB-lite"/>
    </source>
</evidence>
<accession>A0AA36IB59</accession>
<dbReference type="PANTHER" id="PTHR12628">
    <property type="entry name" value="POLYCOMB-LIKE TRANSCRIPTION FACTOR"/>
    <property type="match status" value="1"/>
</dbReference>
<evidence type="ECO:0000256" key="5">
    <source>
        <dbReference type="ARBA" id="ARBA00023242"/>
    </source>
</evidence>
<evidence type="ECO:0000259" key="8">
    <source>
        <dbReference type="PROSITE" id="PS50016"/>
    </source>
</evidence>
<feature type="compositionally biased region" description="Basic and acidic residues" evidence="7">
    <location>
        <begin position="770"/>
        <end position="780"/>
    </location>
</feature>
<feature type="compositionally biased region" description="Basic and acidic residues" evidence="7">
    <location>
        <begin position="153"/>
        <end position="168"/>
    </location>
</feature>
<dbReference type="GO" id="GO:0005634">
    <property type="term" value="C:nucleus"/>
    <property type="evidence" value="ECO:0007669"/>
    <property type="project" value="UniProtKB-SubCell"/>
</dbReference>
<dbReference type="InterPro" id="IPR013083">
    <property type="entry name" value="Znf_RING/FYVE/PHD"/>
</dbReference>
<feature type="region of interest" description="Disordered" evidence="7">
    <location>
        <begin position="601"/>
        <end position="675"/>
    </location>
</feature>
<dbReference type="InterPro" id="IPR001965">
    <property type="entry name" value="Znf_PHD"/>
</dbReference>
<feature type="compositionally biased region" description="Basic and acidic residues" evidence="7">
    <location>
        <begin position="218"/>
        <end position="229"/>
    </location>
</feature>
<organism evidence="9 10">
    <name type="scientific">Effrenium voratum</name>
    <dbReference type="NCBI Taxonomy" id="2562239"/>
    <lineage>
        <taxon>Eukaryota</taxon>
        <taxon>Sar</taxon>
        <taxon>Alveolata</taxon>
        <taxon>Dinophyceae</taxon>
        <taxon>Suessiales</taxon>
        <taxon>Symbiodiniaceae</taxon>
        <taxon>Effrenium</taxon>
    </lineage>
</organism>
<keyword evidence="3 6" id="KW-0863">Zinc-finger</keyword>
<feature type="region of interest" description="Disordered" evidence="7">
    <location>
        <begin position="145"/>
        <end position="168"/>
    </location>
</feature>
<keyword evidence="10" id="KW-1185">Reference proteome</keyword>
<comment type="subcellular location">
    <subcellularLocation>
        <location evidence="1">Nucleus</location>
    </subcellularLocation>
</comment>
<feature type="compositionally biased region" description="Basic and acidic residues" evidence="7">
    <location>
        <begin position="708"/>
        <end position="743"/>
    </location>
</feature>
<keyword evidence="2" id="KW-0479">Metal-binding</keyword>
<evidence type="ECO:0000256" key="6">
    <source>
        <dbReference type="PROSITE-ProRule" id="PRU00146"/>
    </source>
</evidence>
<evidence type="ECO:0000256" key="1">
    <source>
        <dbReference type="ARBA" id="ARBA00004123"/>
    </source>
</evidence>
<protein>
    <recommendedName>
        <fullName evidence="8">PHD-type domain-containing protein</fullName>
    </recommendedName>
</protein>
<evidence type="ECO:0000313" key="9">
    <source>
        <dbReference type="EMBL" id="CAJ1383546.1"/>
    </source>
</evidence>
<dbReference type="Gene3D" id="3.30.40.10">
    <property type="entry name" value="Zinc/RING finger domain, C3HC4 (zinc finger)"/>
    <property type="match status" value="1"/>
</dbReference>
<feature type="compositionally biased region" description="Basic and acidic residues" evidence="7">
    <location>
        <begin position="626"/>
        <end position="647"/>
    </location>
</feature>
<dbReference type="PANTHER" id="PTHR12628:SF10">
    <property type="entry name" value="HOMEOBOX DOMAIN-CONTAINING PROTEIN"/>
    <property type="match status" value="1"/>
</dbReference>
<keyword evidence="5" id="KW-0539">Nucleus</keyword>
<dbReference type="AlphaFoldDB" id="A0AA36IB59"/>
<dbReference type="Pfam" id="PF00628">
    <property type="entry name" value="PHD"/>
    <property type="match status" value="1"/>
</dbReference>
<dbReference type="InterPro" id="IPR019787">
    <property type="entry name" value="Znf_PHD-finger"/>
</dbReference>
<dbReference type="GO" id="GO:0003677">
    <property type="term" value="F:DNA binding"/>
    <property type="evidence" value="ECO:0007669"/>
    <property type="project" value="TreeGrafter"/>
</dbReference>
<dbReference type="Proteomes" id="UP001178507">
    <property type="component" value="Unassembled WGS sequence"/>
</dbReference>